<dbReference type="InterPro" id="IPR011075">
    <property type="entry name" value="TetR_C"/>
</dbReference>
<feature type="domain" description="Tetracyclin repressor-like C-terminal" evidence="3">
    <location>
        <begin position="108"/>
        <end position="183"/>
    </location>
</feature>
<accession>A0AB36IAG9</accession>
<organism evidence="4 5">
    <name type="scientific">Corynebacterium glutamicum</name>
    <name type="common">Brevibacterium saccharolyticum</name>
    <dbReference type="NCBI Taxonomy" id="1718"/>
    <lineage>
        <taxon>Bacteria</taxon>
        <taxon>Bacillati</taxon>
        <taxon>Actinomycetota</taxon>
        <taxon>Actinomycetes</taxon>
        <taxon>Mycobacteriales</taxon>
        <taxon>Corynebacteriaceae</taxon>
        <taxon>Corynebacterium</taxon>
    </lineage>
</organism>
<dbReference type="EMBL" id="LOQT01000014">
    <property type="protein sequence ID" value="OKX82770.1"/>
    <property type="molecule type" value="Genomic_DNA"/>
</dbReference>
<dbReference type="RefSeq" id="WP_003855701.1">
    <property type="nucleotide sequence ID" value="NZ_JAAOYN010000001.1"/>
</dbReference>
<keyword evidence="2" id="KW-0804">Transcription</keyword>
<sequence length="202" mass="23282">MPEGKPRRLGRPRNENLDSKILQATRNIIEKDERVSIEAIVQESGASRASVYRRWPSLNNLIANALDEGRKSEVLIDLSGTVKDGFIAMFFGDLSVAHGEDYTMERFRKRMELAMSDPKVQQVYWSSYVEKRRKYPLQALQLAKDRGEIREDVDIDAALDSIYGALYYQFLIRGQDITSKDCRGRARAAFELIWRGMETQEK</sequence>
<name>A0AB36IAG9_CORGT</name>
<dbReference type="AlphaFoldDB" id="A0AB36IAG9"/>
<gene>
    <name evidence="4" type="ORF">AUP69_05605</name>
</gene>
<evidence type="ECO:0000313" key="4">
    <source>
        <dbReference type="EMBL" id="OKX82770.1"/>
    </source>
</evidence>
<dbReference type="SUPFAM" id="SSF48498">
    <property type="entry name" value="Tetracyclin repressor-like, C-terminal domain"/>
    <property type="match status" value="1"/>
</dbReference>
<proteinExistence type="predicted"/>
<protein>
    <submittedName>
        <fullName evidence="4">TetR family transcriptional regulator</fullName>
    </submittedName>
</protein>
<evidence type="ECO:0000313" key="5">
    <source>
        <dbReference type="Proteomes" id="UP000186091"/>
    </source>
</evidence>
<evidence type="ECO:0000259" key="3">
    <source>
        <dbReference type="Pfam" id="PF16859"/>
    </source>
</evidence>
<dbReference type="Proteomes" id="UP000186091">
    <property type="component" value="Unassembled WGS sequence"/>
</dbReference>
<comment type="caution">
    <text evidence="4">The sequence shown here is derived from an EMBL/GenBank/DDBJ whole genome shotgun (WGS) entry which is preliminary data.</text>
</comment>
<dbReference type="Pfam" id="PF16859">
    <property type="entry name" value="TetR_C_11"/>
    <property type="match status" value="1"/>
</dbReference>
<dbReference type="Gene3D" id="1.10.357.10">
    <property type="entry name" value="Tetracycline Repressor, domain 2"/>
    <property type="match status" value="1"/>
</dbReference>
<dbReference type="InterPro" id="IPR036271">
    <property type="entry name" value="Tet_transcr_reg_TetR-rel_C_sf"/>
</dbReference>
<evidence type="ECO:0000256" key="2">
    <source>
        <dbReference type="ARBA" id="ARBA00023163"/>
    </source>
</evidence>
<dbReference type="SUPFAM" id="SSF46689">
    <property type="entry name" value="Homeodomain-like"/>
    <property type="match status" value="1"/>
</dbReference>
<dbReference type="Gene3D" id="1.10.10.60">
    <property type="entry name" value="Homeodomain-like"/>
    <property type="match status" value="1"/>
</dbReference>
<dbReference type="InterPro" id="IPR009057">
    <property type="entry name" value="Homeodomain-like_sf"/>
</dbReference>
<reference evidence="4 5" key="1">
    <citation type="submission" date="2015-12" db="EMBL/GenBank/DDBJ databases">
        <title>Genome sequence of Corynebacterium AS 1.542.</title>
        <authorList>
            <person name="Yang J."/>
            <person name="Yang S."/>
        </authorList>
    </citation>
    <scope>NUCLEOTIDE SEQUENCE [LARGE SCALE GENOMIC DNA]</scope>
    <source>
        <strain evidence="4 5">AS 1.542</strain>
    </source>
</reference>
<keyword evidence="1" id="KW-0805">Transcription regulation</keyword>
<evidence type="ECO:0000256" key="1">
    <source>
        <dbReference type="ARBA" id="ARBA00023015"/>
    </source>
</evidence>